<name>A0A0V0XUY8_TRIPS</name>
<dbReference type="EMBL" id="JYDU01000124">
    <property type="protein sequence ID" value="KRX91924.1"/>
    <property type="molecule type" value="Genomic_DNA"/>
</dbReference>
<comment type="caution">
    <text evidence="1">The sequence shown here is derived from an EMBL/GenBank/DDBJ whole genome shotgun (WGS) entry which is preliminary data.</text>
</comment>
<evidence type="ECO:0000313" key="1">
    <source>
        <dbReference type="EMBL" id="KRX91924.1"/>
    </source>
</evidence>
<gene>
    <name evidence="1" type="ORF">T4E_12122</name>
</gene>
<proteinExistence type="predicted"/>
<accession>A0A0V0XUY8</accession>
<organism evidence="1 2">
    <name type="scientific">Trichinella pseudospiralis</name>
    <name type="common">Parasitic roundworm</name>
    <dbReference type="NCBI Taxonomy" id="6337"/>
    <lineage>
        <taxon>Eukaryota</taxon>
        <taxon>Metazoa</taxon>
        <taxon>Ecdysozoa</taxon>
        <taxon>Nematoda</taxon>
        <taxon>Enoplea</taxon>
        <taxon>Dorylaimia</taxon>
        <taxon>Trichinellida</taxon>
        <taxon>Trichinellidae</taxon>
        <taxon>Trichinella</taxon>
    </lineage>
</organism>
<protein>
    <submittedName>
        <fullName evidence="1">Uncharacterized protein</fullName>
    </submittedName>
</protein>
<dbReference type="Proteomes" id="UP000054815">
    <property type="component" value="Unassembled WGS sequence"/>
</dbReference>
<sequence>MASKASLSIKWHVSVEWDDFVRLPKRKSYNLEDLD</sequence>
<reference evidence="1 2" key="1">
    <citation type="submission" date="2015-01" db="EMBL/GenBank/DDBJ databases">
        <title>Evolution of Trichinella species and genotypes.</title>
        <authorList>
            <person name="Korhonen P.K."/>
            <person name="Edoardo P."/>
            <person name="Giuseppe L.R."/>
            <person name="Gasser R.B."/>
        </authorList>
    </citation>
    <scope>NUCLEOTIDE SEQUENCE [LARGE SCALE GENOMIC DNA]</scope>
    <source>
        <strain evidence="1">ISS141</strain>
    </source>
</reference>
<evidence type="ECO:0000313" key="2">
    <source>
        <dbReference type="Proteomes" id="UP000054815"/>
    </source>
</evidence>
<dbReference type="AlphaFoldDB" id="A0A0V0XUY8"/>